<reference evidence="1 2" key="1">
    <citation type="submission" date="2016-12" db="EMBL/GenBank/DDBJ databases">
        <title>Characterization of two jumbo phages RP12 and RP31 infecting the phytopathogen Ralstonia solanacearum.</title>
        <authorList>
            <person name="Kawasaki T."/>
            <person name="Yoshikawa G."/>
            <person name="Ogata H."/>
            <person name="Yamada T."/>
        </authorList>
    </citation>
    <scope>NUCLEOTIDE SEQUENCE [LARGE SCALE GENOMIC DNA]</scope>
    <source>
        <strain evidence="1 2">RP12</strain>
    </source>
</reference>
<keyword evidence="2" id="KW-1185">Reference proteome</keyword>
<dbReference type="Gene3D" id="1.20.910.10">
    <property type="entry name" value="Heme oxygenase-like"/>
    <property type="match status" value="1"/>
</dbReference>
<evidence type="ECO:0000313" key="1">
    <source>
        <dbReference type="EMBL" id="BAW19054.1"/>
    </source>
</evidence>
<dbReference type="Pfam" id="PF11251">
    <property type="entry name" value="DUF3050"/>
    <property type="match status" value="1"/>
</dbReference>
<evidence type="ECO:0000313" key="2">
    <source>
        <dbReference type="Proteomes" id="UP000222831"/>
    </source>
</evidence>
<dbReference type="InterPro" id="IPR024423">
    <property type="entry name" value="DUF3050"/>
</dbReference>
<dbReference type="InterPro" id="IPR016084">
    <property type="entry name" value="Haem_Oase-like_multi-hlx"/>
</dbReference>
<proteinExistence type="predicted"/>
<dbReference type="EMBL" id="AP017924">
    <property type="protein sequence ID" value="BAW19054.1"/>
    <property type="molecule type" value="Genomic_DNA"/>
</dbReference>
<evidence type="ECO:0008006" key="3">
    <source>
        <dbReference type="Google" id="ProtNLM"/>
    </source>
</evidence>
<dbReference type="RefSeq" id="YP_009598773.1">
    <property type="nucleotide sequence ID" value="NC_041911.1"/>
</dbReference>
<sequence length="278" mass="30855">MSDILDRFVLPETAAQVTELRAQLDAMKNHRVFGMVKTIDDLQTFMSLHVYAVWDFMTLAKRLQCEYTGIKFPWVPPRLPKVARLINEIILAEESDDNGEGGTCSHFELYAMAMQEIGDIDMESLEAFVTNLRYGIPPVESANRALIKADPEFRATVTNYIGDTTAVARTGLPEEVLAYFVFGREDSIPAMFSNLLEQMGDLAAKATTFTYYLKRHIQLDGEDHSVKAAEMLSLELEGNPIRTRTALIAGINAAKSRIALWDAIAAKLEATQAATATA</sequence>
<organism evidence="1 2">
    <name type="scientific">Ralstonia phage RP12</name>
    <dbReference type="NCBI Taxonomy" id="1923889"/>
    <lineage>
        <taxon>Viruses</taxon>
        <taxon>Duplodnaviria</taxon>
        <taxon>Heunggongvirae</taxon>
        <taxon>Uroviricota</taxon>
        <taxon>Caudoviricetes</taxon>
        <taxon>Chimalliviridae</taxon>
        <taxon>Ripduovirus</taxon>
        <taxon>Ripduovirus RP12</taxon>
    </lineage>
</organism>
<accession>A0A1L7N1A4</accession>
<dbReference type="Proteomes" id="UP000222831">
    <property type="component" value="Segment"/>
</dbReference>
<dbReference type="KEGG" id="vg:40074475"/>
<name>A0A1L7N1A4_9CAUD</name>
<protein>
    <recommendedName>
        <fullName evidence="3">DUF3050 domain-containing protein</fullName>
    </recommendedName>
</protein>
<dbReference type="GeneID" id="40074475"/>